<sequence>MNGYSTIPYVIAFSNELVEDPIWFEPSAGSVRLAYRPARDGDWVGPGGVRRYASGILRARVRDLLDRPDERGHERMRKLNTLRQWRCMDHLFCQVCGQPAIDLGTGRTPWLLVRPVFEATGPGTGRTNAPPCCWACVPKALEECKMLRAEPVMLCTVGDVTSAGVLADIYQPMPDTGQPVPCLRNAFVAWSDHIWHAGALAVAQVVDLHGIEPVGPRDGPALHGLR</sequence>
<evidence type="ECO:0000313" key="1">
    <source>
        <dbReference type="EMBL" id="SEH02251.1"/>
    </source>
</evidence>
<dbReference type="EMBL" id="FNVT01000025">
    <property type="protein sequence ID" value="SEH02251.1"/>
    <property type="molecule type" value="Genomic_DNA"/>
</dbReference>
<dbReference type="RefSeq" id="WP_103963310.1">
    <property type="nucleotide sequence ID" value="NZ_FNVT01000025.1"/>
</dbReference>
<proteinExistence type="predicted"/>
<accession>A0A1H6EYV5</accession>
<protein>
    <submittedName>
        <fullName evidence="1">Uncharacterized protein</fullName>
    </submittedName>
</protein>
<gene>
    <name evidence="1" type="ORF">SAMN05444920_12538</name>
</gene>
<evidence type="ECO:0000313" key="2">
    <source>
        <dbReference type="Proteomes" id="UP000236732"/>
    </source>
</evidence>
<organism evidence="1 2">
    <name type="scientific">Nonomuraea solani</name>
    <dbReference type="NCBI Taxonomy" id="1144553"/>
    <lineage>
        <taxon>Bacteria</taxon>
        <taxon>Bacillati</taxon>
        <taxon>Actinomycetota</taxon>
        <taxon>Actinomycetes</taxon>
        <taxon>Streptosporangiales</taxon>
        <taxon>Streptosporangiaceae</taxon>
        <taxon>Nonomuraea</taxon>
    </lineage>
</organism>
<dbReference type="OrthoDB" id="3689934at2"/>
<dbReference type="AlphaFoldDB" id="A0A1H6EYV5"/>
<name>A0A1H6EYV5_9ACTN</name>
<keyword evidence="2" id="KW-1185">Reference proteome</keyword>
<dbReference type="Proteomes" id="UP000236732">
    <property type="component" value="Unassembled WGS sequence"/>
</dbReference>
<reference evidence="1 2" key="1">
    <citation type="submission" date="2016-10" db="EMBL/GenBank/DDBJ databases">
        <authorList>
            <person name="de Groot N.N."/>
        </authorList>
    </citation>
    <scope>NUCLEOTIDE SEQUENCE [LARGE SCALE GENOMIC DNA]</scope>
    <source>
        <strain evidence="1 2">CGMCC 4.7037</strain>
    </source>
</reference>